<dbReference type="OrthoDB" id="10413896at2759"/>
<organism evidence="2 3">
    <name type="scientific">Naegleria fowleri</name>
    <name type="common">Brain eating amoeba</name>
    <dbReference type="NCBI Taxonomy" id="5763"/>
    <lineage>
        <taxon>Eukaryota</taxon>
        <taxon>Discoba</taxon>
        <taxon>Heterolobosea</taxon>
        <taxon>Tetramitia</taxon>
        <taxon>Eutetramitia</taxon>
        <taxon>Vahlkampfiidae</taxon>
        <taxon>Naegleria</taxon>
    </lineage>
</organism>
<dbReference type="GeneID" id="68118609"/>
<dbReference type="VEuPathDB" id="AmoebaDB:FDP41_011394"/>
<evidence type="ECO:0000313" key="2">
    <source>
        <dbReference type="EMBL" id="KAF0982464.1"/>
    </source>
</evidence>
<feature type="compositionally biased region" description="Basic and acidic residues" evidence="1">
    <location>
        <begin position="458"/>
        <end position="478"/>
    </location>
</feature>
<gene>
    <name evidence="2" type="ORF">FDP41_011394</name>
</gene>
<feature type="compositionally biased region" description="Polar residues" evidence="1">
    <location>
        <begin position="1"/>
        <end position="15"/>
    </location>
</feature>
<feature type="compositionally biased region" description="Polar residues" evidence="1">
    <location>
        <begin position="172"/>
        <end position="181"/>
    </location>
</feature>
<keyword evidence="3" id="KW-1185">Reference proteome</keyword>
<dbReference type="AlphaFoldDB" id="A0A6A5C7J5"/>
<feature type="region of interest" description="Disordered" evidence="1">
    <location>
        <begin position="135"/>
        <end position="190"/>
    </location>
</feature>
<dbReference type="VEuPathDB" id="AmoebaDB:NF0034520"/>
<feature type="compositionally biased region" description="Polar residues" evidence="1">
    <location>
        <begin position="547"/>
        <end position="572"/>
    </location>
</feature>
<feature type="compositionally biased region" description="Polar residues" evidence="1">
    <location>
        <begin position="263"/>
        <end position="277"/>
    </location>
</feature>
<proteinExistence type="predicted"/>
<feature type="compositionally biased region" description="Acidic residues" evidence="1">
    <location>
        <begin position="510"/>
        <end position="528"/>
    </location>
</feature>
<dbReference type="RefSeq" id="XP_044567177.1">
    <property type="nucleotide sequence ID" value="XM_044701797.1"/>
</dbReference>
<protein>
    <submittedName>
        <fullName evidence="2">Uncharacterized protein</fullName>
    </submittedName>
</protein>
<sequence>MYSKPQTMYSRNGAANSMPALRRTSTPSAIYDDIDDNSRCDSEFSFSEYMPLPYNRSSSHVEEDEEYSFDPKRSKFNSAQRSFFNRSRTARNDIENLRESSLAAIRESQLTRMESEIGLIQFNLNELKREMMRLTGSSQQDRKTTQQLQQELRNADRARTTPNGKKGPTKTSPVKLSSDTSNHQDESVETERLIQDELDILKRIYSDNLEFLLVVLKEMKFITTNSARMECLDFLSQIRKREESEIERLKSPKKNISFCGREANSNSSRGNITSGDSVSVTTSLRVGASSDAGNDDLESVSSEFDDNRSVNELMTMMNAKVEDLITKLANEKSLEDVVSPISKGDVIHLCREIYSLLNEMSVESDIEIINSCFDVLELYIGKDLDEEVQEEIVTDLMDILTTFLFFYRAVGRLLSQAEFVDEKLQREYVEQRFEKLREKKDRDLESILTTRAQLRADSSRKSIDQESDLKEGESRKEDGEEASTTEKEEQDNVFDNLMTLEELMYRDSLENNDNDTIETKEEAEDVDETPGVRADTVVSGKGIVYSSPKTVTPKQSTPQTNNGSPSQQPRSQKVTEESLRPFVSTINEDRLKEMMEKEGDEMDMQFLLKVGSIKASGVNQDDRDYAEFASNYFSTN</sequence>
<feature type="region of interest" description="Disordered" evidence="1">
    <location>
        <begin position="1"/>
        <end position="21"/>
    </location>
</feature>
<reference evidence="2 3" key="1">
    <citation type="journal article" date="2019" name="Sci. Rep.">
        <title>Nanopore sequencing improves the draft genome of the human pathogenic amoeba Naegleria fowleri.</title>
        <authorList>
            <person name="Liechti N."/>
            <person name="Schurch N."/>
            <person name="Bruggmann R."/>
            <person name="Wittwer M."/>
        </authorList>
    </citation>
    <scope>NUCLEOTIDE SEQUENCE [LARGE SCALE GENOMIC DNA]</scope>
    <source>
        <strain evidence="2 3">ATCC 30894</strain>
    </source>
</reference>
<comment type="caution">
    <text evidence="2">The sequence shown here is derived from an EMBL/GenBank/DDBJ whole genome shotgun (WGS) entry which is preliminary data.</text>
</comment>
<feature type="compositionally biased region" description="Low complexity" evidence="1">
    <location>
        <begin position="160"/>
        <end position="171"/>
    </location>
</feature>
<feature type="region of interest" description="Disordered" evidence="1">
    <location>
        <begin position="458"/>
        <end position="581"/>
    </location>
</feature>
<dbReference type="EMBL" id="VFQX01000009">
    <property type="protein sequence ID" value="KAF0982464.1"/>
    <property type="molecule type" value="Genomic_DNA"/>
</dbReference>
<accession>A0A6A5C7J5</accession>
<dbReference type="VEuPathDB" id="AmoebaDB:NfTy_019380"/>
<feature type="compositionally biased region" description="Acidic residues" evidence="1">
    <location>
        <begin position="479"/>
        <end position="492"/>
    </location>
</feature>
<feature type="region of interest" description="Disordered" evidence="1">
    <location>
        <begin position="258"/>
        <end position="277"/>
    </location>
</feature>
<evidence type="ECO:0000256" key="1">
    <source>
        <dbReference type="SAM" id="MobiDB-lite"/>
    </source>
</evidence>
<evidence type="ECO:0000313" key="3">
    <source>
        <dbReference type="Proteomes" id="UP000444721"/>
    </source>
</evidence>
<dbReference type="Proteomes" id="UP000444721">
    <property type="component" value="Unassembled WGS sequence"/>
</dbReference>
<name>A0A6A5C7J5_NAEFO</name>